<accession>A0A917GP99</accession>
<feature type="domain" description="DinB-like" evidence="1">
    <location>
        <begin position="45"/>
        <end position="177"/>
    </location>
</feature>
<comment type="caution">
    <text evidence="2">The sequence shown here is derived from an EMBL/GenBank/DDBJ whole genome shotgun (WGS) entry which is preliminary data.</text>
</comment>
<keyword evidence="3" id="KW-1185">Reference proteome</keyword>
<dbReference type="InterPro" id="IPR034660">
    <property type="entry name" value="DinB/YfiT-like"/>
</dbReference>
<dbReference type="GO" id="GO:0032259">
    <property type="term" value="P:methylation"/>
    <property type="evidence" value="ECO:0007669"/>
    <property type="project" value="UniProtKB-KW"/>
</dbReference>
<dbReference type="Proteomes" id="UP000638848">
    <property type="component" value="Unassembled WGS sequence"/>
</dbReference>
<gene>
    <name evidence="2" type="ORF">GCM10011374_15320</name>
</gene>
<dbReference type="RefSeq" id="WP_188535866.1">
    <property type="nucleotide sequence ID" value="NZ_BMEQ01000006.1"/>
</dbReference>
<protein>
    <submittedName>
        <fullName evidence="2">Methyltransferase type 12</fullName>
    </submittedName>
</protein>
<evidence type="ECO:0000313" key="3">
    <source>
        <dbReference type="Proteomes" id="UP000638848"/>
    </source>
</evidence>
<keyword evidence="2" id="KW-0808">Transferase</keyword>
<evidence type="ECO:0000313" key="2">
    <source>
        <dbReference type="EMBL" id="GGG53369.1"/>
    </source>
</evidence>
<dbReference type="Pfam" id="PF12867">
    <property type="entry name" value="DinB_2"/>
    <property type="match status" value="1"/>
</dbReference>
<dbReference type="EMBL" id="BMEQ01000006">
    <property type="protein sequence ID" value="GGG53369.1"/>
    <property type="molecule type" value="Genomic_DNA"/>
</dbReference>
<name>A0A917GP99_9MICC</name>
<dbReference type="GO" id="GO:0008168">
    <property type="term" value="F:methyltransferase activity"/>
    <property type="evidence" value="ECO:0007669"/>
    <property type="project" value="UniProtKB-KW"/>
</dbReference>
<proteinExistence type="predicted"/>
<organism evidence="2 3">
    <name type="scientific">Kocuria dechangensis</name>
    <dbReference type="NCBI Taxonomy" id="1176249"/>
    <lineage>
        <taxon>Bacteria</taxon>
        <taxon>Bacillati</taxon>
        <taxon>Actinomycetota</taxon>
        <taxon>Actinomycetes</taxon>
        <taxon>Micrococcales</taxon>
        <taxon>Micrococcaceae</taxon>
        <taxon>Kocuria</taxon>
    </lineage>
</organism>
<sequence length="183" mass="20611">MTAEHPQIPDTSPVPPETKDWTVVIDGGCDDCGFDPRFDVTTTGERLRATLDRWTAVLDRPDVTARPVPGTWSPLEYASHVRDLCGVFRERLRLMLTEQTPVFPDWDQDAAAVEGRYNLQEPHEVAAQLTEQARATADAFDAVTGDQWERDGRRGDGKDFTVATFAVYFLHDVEHHLVFDVRG</sequence>
<keyword evidence="2" id="KW-0489">Methyltransferase</keyword>
<dbReference type="InterPro" id="IPR024775">
    <property type="entry name" value="DinB-like"/>
</dbReference>
<dbReference type="SUPFAM" id="SSF109854">
    <property type="entry name" value="DinB/YfiT-like putative metalloenzymes"/>
    <property type="match status" value="1"/>
</dbReference>
<evidence type="ECO:0000259" key="1">
    <source>
        <dbReference type="Pfam" id="PF12867"/>
    </source>
</evidence>
<dbReference type="Gene3D" id="1.20.120.450">
    <property type="entry name" value="dinb family like domain"/>
    <property type="match status" value="1"/>
</dbReference>
<reference evidence="2" key="1">
    <citation type="journal article" date="2014" name="Int. J. Syst. Evol. Microbiol.">
        <title>Complete genome sequence of Corynebacterium casei LMG S-19264T (=DSM 44701T), isolated from a smear-ripened cheese.</title>
        <authorList>
            <consortium name="US DOE Joint Genome Institute (JGI-PGF)"/>
            <person name="Walter F."/>
            <person name="Albersmeier A."/>
            <person name="Kalinowski J."/>
            <person name="Ruckert C."/>
        </authorList>
    </citation>
    <scope>NUCLEOTIDE SEQUENCE</scope>
    <source>
        <strain evidence="2">CGMCC 1.12187</strain>
    </source>
</reference>
<dbReference type="AlphaFoldDB" id="A0A917GP99"/>
<reference evidence="2" key="2">
    <citation type="submission" date="2020-09" db="EMBL/GenBank/DDBJ databases">
        <authorList>
            <person name="Sun Q."/>
            <person name="Zhou Y."/>
        </authorList>
    </citation>
    <scope>NUCLEOTIDE SEQUENCE</scope>
    <source>
        <strain evidence="2">CGMCC 1.12187</strain>
    </source>
</reference>